<name>A0A1E5BCR4_9VIBR</name>
<dbReference type="AlphaFoldDB" id="A0A1E5BCR4"/>
<dbReference type="EMBL" id="AJYQ02000111">
    <property type="protein sequence ID" value="OEE32662.1"/>
    <property type="molecule type" value="Genomic_DNA"/>
</dbReference>
<sequence>MSLSLGDWAIKNIRESLIVELEAEIQINYAKQFSLVREVTLIGLVFIETNRQLPLAVFLEEWASIETSIQTGFDLMYSTKKDCYLAAFNEIKADPGAFQGLIDAVTCGPA</sequence>
<dbReference type="RefSeq" id="WP_017041454.1">
    <property type="nucleotide sequence ID" value="NZ_AJYQ02000111.1"/>
</dbReference>
<evidence type="ECO:0000313" key="1">
    <source>
        <dbReference type="EMBL" id="OEE32662.1"/>
    </source>
</evidence>
<dbReference type="Proteomes" id="UP000094741">
    <property type="component" value="Unassembled WGS sequence"/>
</dbReference>
<proteinExistence type="predicted"/>
<gene>
    <name evidence="1" type="ORF">A1QO_01745</name>
</gene>
<evidence type="ECO:0000313" key="2">
    <source>
        <dbReference type="Proteomes" id="UP000094741"/>
    </source>
</evidence>
<organism evidence="1 2">
    <name type="scientific">Vibrio genomosp. F10 str. ZF-129</name>
    <dbReference type="NCBI Taxonomy" id="1187848"/>
    <lineage>
        <taxon>Bacteria</taxon>
        <taxon>Pseudomonadati</taxon>
        <taxon>Pseudomonadota</taxon>
        <taxon>Gammaproteobacteria</taxon>
        <taxon>Vibrionales</taxon>
        <taxon>Vibrionaceae</taxon>
        <taxon>Vibrio</taxon>
    </lineage>
</organism>
<comment type="caution">
    <text evidence="1">The sequence shown here is derived from an EMBL/GenBank/DDBJ whole genome shotgun (WGS) entry which is preliminary data.</text>
</comment>
<accession>A0A1E5BCR4</accession>
<reference evidence="1 2" key="1">
    <citation type="journal article" date="2012" name="Science">
        <title>Ecological populations of bacteria act as socially cohesive units of antibiotic production and resistance.</title>
        <authorList>
            <person name="Cordero O.X."/>
            <person name="Wildschutte H."/>
            <person name="Kirkup B."/>
            <person name="Proehl S."/>
            <person name="Ngo L."/>
            <person name="Hussain F."/>
            <person name="Le Roux F."/>
            <person name="Mincer T."/>
            <person name="Polz M.F."/>
        </authorList>
    </citation>
    <scope>NUCLEOTIDE SEQUENCE [LARGE SCALE GENOMIC DNA]</scope>
    <source>
        <strain evidence="1 2">ZF-129</strain>
    </source>
</reference>
<protein>
    <submittedName>
        <fullName evidence="1">Uncharacterized protein</fullName>
    </submittedName>
</protein>